<dbReference type="Gene3D" id="2.130.10.10">
    <property type="entry name" value="YVTN repeat-like/Quinoprotein amine dehydrogenase"/>
    <property type="match status" value="1"/>
</dbReference>
<name>A0A1H2E3P7_9PSED</name>
<evidence type="ECO:0000313" key="3">
    <source>
        <dbReference type="Proteomes" id="UP000243232"/>
    </source>
</evidence>
<organism evidence="2 3">
    <name type="scientific">Pseudomonas pohangensis</name>
    <dbReference type="NCBI Taxonomy" id="364197"/>
    <lineage>
        <taxon>Bacteria</taxon>
        <taxon>Pseudomonadati</taxon>
        <taxon>Pseudomonadota</taxon>
        <taxon>Gammaproteobacteria</taxon>
        <taxon>Pseudomonadales</taxon>
        <taxon>Pseudomonadaceae</taxon>
        <taxon>Pseudomonas</taxon>
    </lineage>
</organism>
<evidence type="ECO:0000313" key="2">
    <source>
        <dbReference type="EMBL" id="SDT89639.1"/>
    </source>
</evidence>
<dbReference type="OrthoDB" id="7156875at2"/>
<evidence type="ECO:0000256" key="1">
    <source>
        <dbReference type="SAM" id="SignalP"/>
    </source>
</evidence>
<keyword evidence="3" id="KW-1185">Reference proteome</keyword>
<accession>A0A1H2E3P7</accession>
<feature type="chain" id="PRO_5009272693" evidence="1">
    <location>
        <begin position="31"/>
        <end position="1603"/>
    </location>
</feature>
<feature type="signal peptide" evidence="1">
    <location>
        <begin position="1"/>
        <end position="30"/>
    </location>
</feature>
<dbReference type="InterPro" id="IPR036465">
    <property type="entry name" value="vWFA_dom_sf"/>
</dbReference>
<dbReference type="Gene3D" id="3.40.50.410">
    <property type="entry name" value="von Willebrand factor, type A domain"/>
    <property type="match status" value="1"/>
</dbReference>
<reference evidence="3" key="1">
    <citation type="submission" date="2016-10" db="EMBL/GenBank/DDBJ databases">
        <authorList>
            <person name="Varghese N."/>
            <person name="Submissions S."/>
        </authorList>
    </citation>
    <scope>NUCLEOTIDE SEQUENCE [LARGE SCALE GENOMIC DNA]</scope>
    <source>
        <strain evidence="3">DSM 17875</strain>
    </source>
</reference>
<keyword evidence="1" id="KW-0732">Signal</keyword>
<sequence>MRTTISSTLRTALLSCVTSTFIFGTSLSHADDTEIFFGGPSIESGVRPNVLFILDNSGSMKWSTEDQDPPNNSPKGEQQRMAVLKDSFTTIINQAGAINAGLMVLNEDDKLGGSRMVYPVTYLDDPASSSPLNTPLILESGDDATQVVGATSATIDSLTVAMGKFQKFVTSTKTYTLAANNAYLQKDNAACLLDENLASPRPNGSSCVSVNGPVISANNQTNSTSAGKALLYFSGLNIPAGSTVTSAILTVYSQNNGSTATTPNISVENTKLSIVPNDNNSIASRSFTATRALPTLPSWTQGRLDLNITQELNSLSTLAPITDDLDNVLIRYWNDIGYNRYICMQVGTGCDSTEIPTLTITYTSASPSVTDRTAALRFQNVAIPQGAIIESAQIGFSPAVANDKDVSFTIKAESATDSAIFTNTSSGAPSARGKLGITASWAPTISEWKVANPPAKVAGPDVRNLVQTLVDQPGWCGNNSMAFFIERESGDGSLKAFSIDGAPGSQPTLTVTYRNGSSSGCINPIFETVITNPNNDGYQDSSGDMNVTSTDMPLKPSRIAVRFESVPLNKGSTILDAQVIMTPSNNVTSTNVSAAIEFQKSDDAPALSTAKNNISGRTFYSGGNCTIDQWSAGTPFVCRQSQIKTGLQSVIGRSGWKPGNALLVSIAPGDSSLKTTAFEGNPAQSIKLRIKVANGGLADNTYTVRKHLDALVQSMSPNGGTPIVPTYYDASQYLSGNMPGFSSPITSACQPTHVVMLTDGQANGNGAQNNISSKAGSCSTALPVDPNDPNDVLAIVDSNSTDSDEACGRKLADFLARKDQSSAVPGDSYVFTHTIGFALAADKWAGPIAQKFLTEVAGNGKGGAYTADNATGLTKAFSDILQNVQDVDTTFVSASAPVNSFERQNNKDELYFSLFAPRKTQSWPGNLKRYRFSLTSEDTNGNVISNPRIVDRLDRDAVSSTGNFASNARSFWSDTNDGNDTSKGGAAEQLPAPASRKLFTYIGASPSSPSSLSTQPLTSSNTNITNTMLGAANQAERDQLFDYIRGTDPATSKDRKSIGDPIHSSPKLATYDCIKANATDSTKCDVDDQTAFIGTNEGFVQAFSTDTGKELFAFMPEELLPNIKKLKENKETAAISNPRPYGMDNPVTLWVNDVNKDGKIFDTSSTPQSGEFVYAYATMGRGGRGVYALDVTDRSSPKLLWYIRGGVTPGFDRLGQTWSAPVKTKIKIGSDITDVLIFAGGYNPNQDNVLVRTADTDTNGGNALYVVDANTGVLIWSASSAATTTKNRQMSNMLYSMPATPRVIDIQTAPSGTLIADNDKLADQIFIGDMGGQVWRFHINNGGSGVGLITPGGTGGNGIFATAIPSDYNSGTQLYKQQNLRRFYNEPDVALLNKDGKLSLSVNIGSGYRGHPLNKDAQDAFYSFRTSNLTDRTGTEGTITVSSMLDVTTNLKPSGSTQTTKLDLSDGRKTGGWFINLTSNLGEKVLTRALTAGAGNELFFSTYEPAKSSTANSSTCAPAFGTARGYAVNLFDGSPAYTSDPNNPKLDERFDVLQVPGIPPQPELICIGDQCFIIRGPGDIDEIEMPKLGKMYWMDRTEIKPAP</sequence>
<dbReference type="STRING" id="364197.SAMN05216296_0349"/>
<dbReference type="InterPro" id="IPR015943">
    <property type="entry name" value="WD40/YVTN_repeat-like_dom_sf"/>
</dbReference>
<dbReference type="EMBL" id="LT629785">
    <property type="protein sequence ID" value="SDT89639.1"/>
    <property type="molecule type" value="Genomic_DNA"/>
</dbReference>
<gene>
    <name evidence="2" type="ORF">SAMN05216296_0349</name>
</gene>
<dbReference type="InterPro" id="IPR011047">
    <property type="entry name" value="Quinoprotein_ADH-like_sf"/>
</dbReference>
<dbReference type="Proteomes" id="UP000243232">
    <property type="component" value="Chromosome I"/>
</dbReference>
<protein>
    <submittedName>
        <fullName evidence="2">Type IV pilus assembly protein PilY1</fullName>
    </submittedName>
</protein>
<proteinExistence type="predicted"/>
<dbReference type="SUPFAM" id="SSF50998">
    <property type="entry name" value="Quinoprotein alcohol dehydrogenase-like"/>
    <property type="match status" value="1"/>
</dbReference>
<dbReference type="RefSeq" id="WP_090192794.1">
    <property type="nucleotide sequence ID" value="NZ_LT629785.1"/>
</dbReference>